<dbReference type="PANTHER" id="PTHR11059:SF0">
    <property type="entry name" value="DNA REPAIR PROTEIN RECN"/>
    <property type="match status" value="1"/>
</dbReference>
<dbReference type="OrthoDB" id="9806954at2"/>
<dbReference type="GO" id="GO:0043590">
    <property type="term" value="C:bacterial nucleoid"/>
    <property type="evidence" value="ECO:0007669"/>
    <property type="project" value="TreeGrafter"/>
</dbReference>
<comment type="function">
    <text evidence="1 9">May be involved in recombinational repair of damaged DNA.</text>
</comment>
<accession>A0A1X7ADD1</accession>
<evidence type="ECO:0000256" key="4">
    <source>
        <dbReference type="ARBA" id="ARBA00022741"/>
    </source>
</evidence>
<evidence type="ECO:0000256" key="10">
    <source>
        <dbReference type="SAM" id="Coils"/>
    </source>
</evidence>
<keyword evidence="7 9" id="KW-0234">DNA repair</keyword>
<evidence type="ECO:0000256" key="9">
    <source>
        <dbReference type="PIRNR" id="PIRNR003128"/>
    </source>
</evidence>
<evidence type="ECO:0000313" key="13">
    <source>
        <dbReference type="Proteomes" id="UP000196573"/>
    </source>
</evidence>
<keyword evidence="4" id="KW-0547">Nucleotide-binding</keyword>
<dbReference type="NCBIfam" id="TIGR00634">
    <property type="entry name" value="recN"/>
    <property type="match status" value="1"/>
</dbReference>
<keyword evidence="5 9" id="KW-0227">DNA damage</keyword>
<dbReference type="PANTHER" id="PTHR11059">
    <property type="entry name" value="DNA REPAIR PROTEIN RECN"/>
    <property type="match status" value="1"/>
</dbReference>
<evidence type="ECO:0000313" key="12">
    <source>
        <dbReference type="EMBL" id="SMA31531.1"/>
    </source>
</evidence>
<keyword evidence="10" id="KW-0175">Coiled coil</keyword>
<dbReference type="GO" id="GO:0006310">
    <property type="term" value="P:DNA recombination"/>
    <property type="evidence" value="ECO:0007669"/>
    <property type="project" value="InterPro"/>
</dbReference>
<evidence type="ECO:0000256" key="8">
    <source>
        <dbReference type="ARBA" id="ARBA00033408"/>
    </source>
</evidence>
<gene>
    <name evidence="12" type="primary">recN</name>
    <name evidence="12" type="ORF">EHSB41UT_00023</name>
</gene>
<evidence type="ECO:0000256" key="3">
    <source>
        <dbReference type="ARBA" id="ARBA00021315"/>
    </source>
</evidence>
<protein>
    <recommendedName>
        <fullName evidence="3 9">DNA repair protein RecN</fullName>
    </recommendedName>
    <alternativeName>
        <fullName evidence="8 9">Recombination protein N</fullName>
    </alternativeName>
</protein>
<feature type="coiled-coil region" evidence="10">
    <location>
        <begin position="319"/>
        <end position="356"/>
    </location>
</feature>
<dbReference type="GO" id="GO:0006281">
    <property type="term" value="P:DNA repair"/>
    <property type="evidence" value="ECO:0007669"/>
    <property type="project" value="UniProtKB-KW"/>
</dbReference>
<dbReference type="SUPFAM" id="SSF52540">
    <property type="entry name" value="P-loop containing nucleoside triphosphate hydrolases"/>
    <property type="match status" value="2"/>
</dbReference>
<dbReference type="FunFam" id="3.40.50.300:FF:000319">
    <property type="entry name" value="DNA repair protein RecN"/>
    <property type="match status" value="1"/>
</dbReference>
<keyword evidence="13" id="KW-1185">Reference proteome</keyword>
<dbReference type="GO" id="GO:0009432">
    <property type="term" value="P:SOS response"/>
    <property type="evidence" value="ECO:0007669"/>
    <property type="project" value="TreeGrafter"/>
</dbReference>
<dbReference type="AlphaFoldDB" id="A0A1X7ADD1"/>
<dbReference type="Proteomes" id="UP000196573">
    <property type="component" value="Unassembled WGS sequence"/>
</dbReference>
<feature type="domain" description="RecF/RecN/SMC N-terminal" evidence="11">
    <location>
        <begin position="2"/>
        <end position="511"/>
    </location>
</feature>
<dbReference type="PIRSF" id="PIRSF003128">
    <property type="entry name" value="RecN"/>
    <property type="match status" value="1"/>
</dbReference>
<keyword evidence="6" id="KW-0067">ATP-binding</keyword>
<name>A0A1X7ADD1_9GAMM</name>
<comment type="similarity">
    <text evidence="2 9">Belongs to the RecN family.</text>
</comment>
<dbReference type="Gene3D" id="3.40.50.300">
    <property type="entry name" value="P-loop containing nucleotide triphosphate hydrolases"/>
    <property type="match status" value="2"/>
</dbReference>
<dbReference type="InterPro" id="IPR004604">
    <property type="entry name" value="DNA_recomb/repair_RecN"/>
</dbReference>
<sequence>MLTHLSISNFAIVDKLDLDIPTGMTVITGETGAGKSIMLDALSLATGARADTDCVRTGCDRAEILATFDIRNLPQATKWLKERELDSDDECILRRVITREGRGRGYINGTPSPLNHLRELGELLVDIHAQHESQSLLRSETHQRLLDEFTGCGKLTTQVASCWQEWKGLQRQIETLRTSSKEQDARIQLLQYQVEELDHLSLFEGEVEELEQEQKQLANAETSLHTCQQVLDLCSENDNGNILHSLTLCQHLLVDLGLDLPALQETINLLSNAQIQVEEAIGEMNRFVDNFQADPDRLQEINERLSSAYSLARKHFVAAEDLHKKHEELQHELEGLQCSDEKIEELEQLLLTTEQSYFELAGKLSEKRNKGAAKLNKAVTKHIHDLGMPAGRFVVELAAVNAAKCEPRSQGMEEIRFLVSTNPGNPPRPLDKVASGGELSRISLAIQVITAKTSGISTLIFDEVDVGIGGGTAEIVGRLLKELGAQGQVLCVTHQPQVASQGHTHFHVRKKLGKNSTSTQITTLLEEARTQEVARMLGGLEMTEHTLAHAREMISRAEPSPATA</sequence>
<dbReference type="InterPro" id="IPR027417">
    <property type="entry name" value="P-loop_NTPase"/>
</dbReference>
<dbReference type="NCBIfam" id="NF008121">
    <property type="entry name" value="PRK10869.1"/>
    <property type="match status" value="1"/>
</dbReference>
<dbReference type="RefSeq" id="WP_087105717.1">
    <property type="nucleotide sequence ID" value="NZ_CBCSCN010000012.1"/>
</dbReference>
<evidence type="ECO:0000256" key="5">
    <source>
        <dbReference type="ARBA" id="ARBA00022763"/>
    </source>
</evidence>
<dbReference type="InterPro" id="IPR003395">
    <property type="entry name" value="RecF/RecN/SMC_N"/>
</dbReference>
<dbReference type="FunFam" id="3.40.50.300:FF:000356">
    <property type="entry name" value="DNA repair protein RecN"/>
    <property type="match status" value="1"/>
</dbReference>
<evidence type="ECO:0000259" key="11">
    <source>
        <dbReference type="Pfam" id="PF02463"/>
    </source>
</evidence>
<proteinExistence type="inferred from homology"/>
<dbReference type="EMBL" id="FWPT01000001">
    <property type="protein sequence ID" value="SMA31531.1"/>
    <property type="molecule type" value="Genomic_DNA"/>
</dbReference>
<evidence type="ECO:0000256" key="1">
    <source>
        <dbReference type="ARBA" id="ARBA00003618"/>
    </source>
</evidence>
<dbReference type="GO" id="GO:0005524">
    <property type="term" value="F:ATP binding"/>
    <property type="evidence" value="ECO:0007669"/>
    <property type="project" value="UniProtKB-KW"/>
</dbReference>
<evidence type="ECO:0000256" key="2">
    <source>
        <dbReference type="ARBA" id="ARBA00009441"/>
    </source>
</evidence>
<evidence type="ECO:0000256" key="6">
    <source>
        <dbReference type="ARBA" id="ARBA00022840"/>
    </source>
</evidence>
<evidence type="ECO:0000256" key="7">
    <source>
        <dbReference type="ARBA" id="ARBA00023204"/>
    </source>
</evidence>
<reference evidence="12 13" key="1">
    <citation type="submission" date="2017-03" db="EMBL/GenBank/DDBJ databases">
        <authorList>
            <person name="Afonso C.L."/>
            <person name="Miller P.J."/>
            <person name="Scott M.A."/>
            <person name="Spackman E."/>
            <person name="Goraichik I."/>
            <person name="Dimitrov K.M."/>
            <person name="Suarez D.L."/>
            <person name="Swayne D.E."/>
        </authorList>
    </citation>
    <scope>NUCLEOTIDE SEQUENCE [LARGE SCALE GENOMIC DNA]</scope>
    <source>
        <strain evidence="12">SB41UT1</strain>
    </source>
</reference>
<dbReference type="CDD" id="cd03241">
    <property type="entry name" value="ABC_RecN"/>
    <property type="match status" value="2"/>
</dbReference>
<feature type="coiled-coil region" evidence="10">
    <location>
        <begin position="200"/>
        <end position="230"/>
    </location>
</feature>
<organism evidence="12 13">
    <name type="scientific">Parendozoicomonas haliclonae</name>
    <dbReference type="NCBI Taxonomy" id="1960125"/>
    <lineage>
        <taxon>Bacteria</taxon>
        <taxon>Pseudomonadati</taxon>
        <taxon>Pseudomonadota</taxon>
        <taxon>Gammaproteobacteria</taxon>
        <taxon>Oceanospirillales</taxon>
        <taxon>Endozoicomonadaceae</taxon>
        <taxon>Parendozoicomonas</taxon>
    </lineage>
</organism>
<dbReference type="Pfam" id="PF02463">
    <property type="entry name" value="SMC_N"/>
    <property type="match status" value="1"/>
</dbReference>